<evidence type="ECO:0000256" key="2">
    <source>
        <dbReference type="ARBA" id="ARBA00023002"/>
    </source>
</evidence>
<evidence type="ECO:0000259" key="4">
    <source>
        <dbReference type="Pfam" id="PF01073"/>
    </source>
</evidence>
<reference evidence="5 6" key="1">
    <citation type="journal article" date="2018" name="J. Allergy Clin. Immunol.">
        <title>High-quality assembly of Dermatophagoides pteronyssinus genome and transcriptome reveals a wide range of novel allergens.</title>
        <authorList>
            <person name="Liu X.Y."/>
            <person name="Yang K.Y."/>
            <person name="Wang M.Q."/>
            <person name="Kwok J.S."/>
            <person name="Zeng X."/>
            <person name="Yang Z."/>
            <person name="Xiao X.J."/>
            <person name="Lau C.P."/>
            <person name="Li Y."/>
            <person name="Huang Z.M."/>
            <person name="Ba J.G."/>
            <person name="Yim A.K."/>
            <person name="Ouyang C.Y."/>
            <person name="Ngai S.M."/>
            <person name="Chan T.F."/>
            <person name="Leung E.L."/>
            <person name="Liu L."/>
            <person name="Liu Z.G."/>
            <person name="Tsui S.K."/>
        </authorList>
    </citation>
    <scope>NUCLEOTIDE SEQUENCE [LARGE SCALE GENOMIC DNA]</scope>
    <source>
        <strain evidence="5">Derp</strain>
    </source>
</reference>
<dbReference type="Proteomes" id="UP000887458">
    <property type="component" value="Unassembled WGS sequence"/>
</dbReference>
<dbReference type="SUPFAM" id="SSF51735">
    <property type="entry name" value="NAD(P)-binding Rossmann-fold domains"/>
    <property type="match status" value="1"/>
</dbReference>
<feature type="transmembrane region" description="Helical" evidence="3">
    <location>
        <begin position="286"/>
        <end position="302"/>
    </location>
</feature>
<keyword evidence="3" id="KW-0472">Membrane</keyword>
<sequence>MANQTSNKQIVLVTGSSGCLGQHVVRLLHEQDDSVQEIRCFDLKPFSNNLKHKITKEMQIITGDIRNEKQLKNAMTGVNVIIHCAALIDLNFQPNLMEMQSVNVDGTQKLLEMAIENNVEYFIHISGTEVNIGNDPIYYSSENTIIIPKKPLLNPYAKTKADSEELIKEFNGRQLSNGSEQLKTVIIRPNLMYGEEDNHFITKILSITKANSGQLRRIDNVFTRMQPVYVGNVAWSCLKAKKRLQIDPKITGEEFIITDDTKIVDPFEFLEPFINARGYQLTKRSYPYWLFIMLFTLYCWLYRNFANILPIRIPDYLTPQTIQFICNTYFFNRTKAILRLDYDPLYDHDESINRSLEYYQKCSI</sequence>
<dbReference type="Gene3D" id="3.40.50.720">
    <property type="entry name" value="NAD(P)-binding Rossmann-like Domain"/>
    <property type="match status" value="1"/>
</dbReference>
<keyword evidence="6" id="KW-1185">Reference proteome</keyword>
<dbReference type="PANTHER" id="PTHR43245:SF51">
    <property type="entry name" value="SHORT CHAIN DEHYDROGENASE_REDUCTASE FAMILY 42E, MEMBER 2"/>
    <property type="match status" value="1"/>
</dbReference>
<dbReference type="InterPro" id="IPR036291">
    <property type="entry name" value="NAD(P)-bd_dom_sf"/>
</dbReference>
<protein>
    <submittedName>
        <fullName evidence="5">3-beta hydroxysteroid dehydrogenase/isomerase</fullName>
    </submittedName>
</protein>
<keyword evidence="3" id="KW-1133">Transmembrane helix</keyword>
<keyword evidence="2 3" id="KW-0560">Oxidoreductase</keyword>
<evidence type="ECO:0000256" key="3">
    <source>
        <dbReference type="RuleBase" id="RU004475"/>
    </source>
</evidence>
<reference evidence="5 6" key="2">
    <citation type="journal article" date="2022" name="Mol. Biol. Evol.">
        <title>Comparative Genomics Reveals Insights into the Divergent Evolution of Astigmatic Mites and Household Pest Adaptations.</title>
        <authorList>
            <person name="Xiong Q."/>
            <person name="Wan A.T."/>
            <person name="Liu X."/>
            <person name="Fung C.S."/>
            <person name="Xiao X."/>
            <person name="Malainual N."/>
            <person name="Hou J."/>
            <person name="Wang L."/>
            <person name="Wang M."/>
            <person name="Yang K.Y."/>
            <person name="Cui Y."/>
            <person name="Leung E.L."/>
            <person name="Nong W."/>
            <person name="Shin S.K."/>
            <person name="Au S.W."/>
            <person name="Jeong K.Y."/>
            <person name="Chew F.T."/>
            <person name="Hui J.H."/>
            <person name="Leung T.F."/>
            <person name="Tungtrongchitr A."/>
            <person name="Zhong N."/>
            <person name="Liu Z."/>
            <person name="Tsui S.K."/>
        </authorList>
    </citation>
    <scope>NUCLEOTIDE SEQUENCE [LARGE SCALE GENOMIC DNA]</scope>
    <source>
        <strain evidence="5">Derp</strain>
    </source>
</reference>
<gene>
    <name evidence="5" type="primary">Hsd3b6</name>
    <name evidence="5" type="ORF">DERP_007781</name>
</gene>
<name>A0ABQ8ISL2_DERPT</name>
<comment type="caution">
    <text evidence="5">The sequence shown here is derived from an EMBL/GenBank/DDBJ whole genome shotgun (WGS) entry which is preliminary data.</text>
</comment>
<dbReference type="PANTHER" id="PTHR43245">
    <property type="entry name" value="BIFUNCTIONAL POLYMYXIN RESISTANCE PROTEIN ARNA"/>
    <property type="match status" value="1"/>
</dbReference>
<dbReference type="EMBL" id="NJHN03000121">
    <property type="protein sequence ID" value="KAH9413305.1"/>
    <property type="molecule type" value="Genomic_DNA"/>
</dbReference>
<evidence type="ECO:0000313" key="6">
    <source>
        <dbReference type="Proteomes" id="UP000887458"/>
    </source>
</evidence>
<keyword evidence="3" id="KW-0812">Transmembrane</keyword>
<organism evidence="5 6">
    <name type="scientific">Dermatophagoides pteronyssinus</name>
    <name type="common">European house dust mite</name>
    <dbReference type="NCBI Taxonomy" id="6956"/>
    <lineage>
        <taxon>Eukaryota</taxon>
        <taxon>Metazoa</taxon>
        <taxon>Ecdysozoa</taxon>
        <taxon>Arthropoda</taxon>
        <taxon>Chelicerata</taxon>
        <taxon>Arachnida</taxon>
        <taxon>Acari</taxon>
        <taxon>Acariformes</taxon>
        <taxon>Sarcoptiformes</taxon>
        <taxon>Astigmata</taxon>
        <taxon>Psoroptidia</taxon>
        <taxon>Analgoidea</taxon>
        <taxon>Pyroglyphidae</taxon>
        <taxon>Dermatophagoidinae</taxon>
        <taxon>Dermatophagoides</taxon>
    </lineage>
</organism>
<evidence type="ECO:0000313" key="5">
    <source>
        <dbReference type="EMBL" id="KAH9413305.1"/>
    </source>
</evidence>
<evidence type="ECO:0000256" key="1">
    <source>
        <dbReference type="ARBA" id="ARBA00009219"/>
    </source>
</evidence>
<feature type="domain" description="3-beta hydroxysteroid dehydrogenase/isomerase" evidence="4">
    <location>
        <begin position="12"/>
        <end position="284"/>
    </location>
</feature>
<dbReference type="InterPro" id="IPR002225">
    <property type="entry name" value="3Beta_OHSteriod_DH/Estase"/>
</dbReference>
<accession>A0ABQ8ISL2</accession>
<dbReference type="Pfam" id="PF01073">
    <property type="entry name" value="3Beta_HSD"/>
    <property type="match status" value="1"/>
</dbReference>
<dbReference type="InterPro" id="IPR050177">
    <property type="entry name" value="Lipid_A_modif_metabolic_enz"/>
</dbReference>
<proteinExistence type="inferred from homology"/>
<comment type="similarity">
    <text evidence="1 3">Belongs to the 3-beta-HSD family.</text>
</comment>